<reference evidence="3 5" key="1">
    <citation type="submission" date="2015-10" db="EMBL/GenBank/DDBJ databases">
        <title>Candidatus Desulfofervidus auxilii, a hydrogenotrophic sulfate-reducing bacterium involved in the thermophilic anaerobic oxidation of methane.</title>
        <authorList>
            <person name="Krukenberg V."/>
            <person name="Richter M."/>
            <person name="Wegener G."/>
        </authorList>
    </citation>
    <scope>NUCLEOTIDE SEQUENCE [LARGE SCALE GENOMIC DNA]</scope>
    <source>
        <strain evidence="3 5">HS1</strain>
    </source>
</reference>
<dbReference type="EMBL" id="DRKW01000054">
    <property type="protein sequence ID" value="HEB73769.1"/>
    <property type="molecule type" value="Genomic_DNA"/>
</dbReference>
<dbReference type="PANTHER" id="PTHR35038:SF6">
    <property type="entry name" value="SURFACE LOCALIZED DECAHEME CYTOCHROME C LIPOPROTEIN"/>
    <property type="match status" value="1"/>
</dbReference>
<dbReference type="Proteomes" id="UP000886268">
    <property type="component" value="Unassembled WGS sequence"/>
</dbReference>
<feature type="domain" description="Doubled CXXCH motif" evidence="2">
    <location>
        <begin position="289"/>
        <end position="321"/>
    </location>
</feature>
<evidence type="ECO:0000313" key="4">
    <source>
        <dbReference type="EMBL" id="HEB73769.1"/>
    </source>
</evidence>
<dbReference type="InterPro" id="IPR010177">
    <property type="entry name" value="Paired_CXXCH_1"/>
</dbReference>
<dbReference type="NCBIfam" id="TIGR01905">
    <property type="entry name" value="paired_CXXCH_1"/>
    <property type="match status" value="5"/>
</dbReference>
<evidence type="ECO:0000313" key="5">
    <source>
        <dbReference type="Proteomes" id="UP000070560"/>
    </source>
</evidence>
<accession>A0A7V1I3G3</accession>
<evidence type="ECO:0000313" key="3">
    <source>
        <dbReference type="EMBL" id="AMM40362.1"/>
    </source>
</evidence>
<feature type="domain" description="Doubled CXXCH motif" evidence="2">
    <location>
        <begin position="335"/>
        <end position="373"/>
    </location>
</feature>
<dbReference type="KEGG" id="daw:HS1_000556"/>
<evidence type="ECO:0000259" key="2">
    <source>
        <dbReference type="Pfam" id="PF09699"/>
    </source>
</evidence>
<feature type="domain" description="Doubled CXXCH motif" evidence="2">
    <location>
        <begin position="233"/>
        <end position="269"/>
    </location>
</feature>
<dbReference type="Proteomes" id="UP000070560">
    <property type="component" value="Chromosome"/>
</dbReference>
<organism evidence="4">
    <name type="scientific">Desulfofervidus auxilii</name>
    <dbReference type="NCBI Taxonomy" id="1621989"/>
    <lineage>
        <taxon>Bacteria</taxon>
        <taxon>Pseudomonadati</taxon>
        <taxon>Thermodesulfobacteriota</taxon>
        <taxon>Candidatus Desulfofervidia</taxon>
        <taxon>Candidatus Desulfofervidales</taxon>
        <taxon>Candidatus Desulfofervidaceae</taxon>
        <taxon>Candidatus Desulfofervidus</taxon>
    </lineage>
</organism>
<keyword evidence="5" id="KW-1185">Reference proteome</keyword>
<dbReference type="SUPFAM" id="SSF48695">
    <property type="entry name" value="Multiheme cytochromes"/>
    <property type="match status" value="2"/>
</dbReference>
<dbReference type="InterPro" id="IPR051829">
    <property type="entry name" value="Multiheme_Cytochr_ET"/>
</dbReference>
<dbReference type="EMBL" id="CP013015">
    <property type="protein sequence ID" value="AMM40362.1"/>
    <property type="molecule type" value="Genomic_DNA"/>
</dbReference>
<keyword evidence="1" id="KW-0732">Signal</keyword>
<sequence length="427" mass="48281">MLRGKMKILGVRIIDHRLWAMGRHLLSSIFYCLLSICIFCFISSSAQAKVNCLKCHPQVRNQLSRGNVHKPLRKRNCTICHSTHASDQPHLLVKPTKELCLSCHKKAFKVKYPHMPVMEGDCDKCHAPHASPYTALLKKQEREICFDCHQKEKIFLGKKLHNPVKKCLSCHKAHGSNYPGLLNKPLKGLCFTCHQKTKIIVQHKGSALKGNFCLSCHNAHSSKKSHLLRTYAHSPYAKGQCQSCHLMQGKKVGKVKSDNRLLCLTCHPQVENADHFIYSHIQLTPGSNVCLDCHTPHLSDIKPSLKGSPKQICFSCHRDTKNRLLSNSPGFKYKHPEAKKGNCLVCHQGHGSNKLFLLKEGGINTCTSCHKRHARFTHPIGEKAIDPRCKTKMDCVTCHHPMGAKDIYNIIFDHREELCIQCHKIST</sequence>
<feature type="domain" description="Doubled CXXCH motif" evidence="2">
    <location>
        <begin position="114"/>
        <end position="153"/>
    </location>
</feature>
<name>A0A7V1I3G3_DESA2</name>
<dbReference type="InterPro" id="IPR036280">
    <property type="entry name" value="Multihaem_cyt_sf"/>
</dbReference>
<reference evidence="4" key="2">
    <citation type="journal article" date="2020" name="mSystems">
        <title>Genome- and Community-Level Interaction Insights into Carbon Utilization and Element Cycling Functions of Hydrothermarchaeota in Hydrothermal Sediment.</title>
        <authorList>
            <person name="Zhou Z."/>
            <person name="Liu Y."/>
            <person name="Xu W."/>
            <person name="Pan J."/>
            <person name="Luo Z.H."/>
            <person name="Li M."/>
        </authorList>
    </citation>
    <scope>NUCLEOTIDE SEQUENCE [LARGE SCALE GENOMIC DNA]</scope>
    <source>
        <strain evidence="4">HyVt-45</strain>
    </source>
</reference>
<protein>
    <submittedName>
        <fullName evidence="3">Cytochrome C family protein</fullName>
    </submittedName>
</protein>
<proteinExistence type="predicted"/>
<dbReference type="AlphaFoldDB" id="A0A7V1I3G3"/>
<dbReference type="Gene3D" id="1.10.1130.10">
    <property type="entry name" value="Flavocytochrome C3, Chain A"/>
    <property type="match status" value="1"/>
</dbReference>
<feature type="domain" description="Doubled CXXCH motif" evidence="2">
    <location>
        <begin position="69"/>
        <end position="107"/>
    </location>
</feature>
<dbReference type="Gene3D" id="3.90.10.10">
    <property type="entry name" value="Cytochrome C3"/>
    <property type="match status" value="3"/>
</dbReference>
<evidence type="ECO:0000256" key="1">
    <source>
        <dbReference type="ARBA" id="ARBA00022729"/>
    </source>
</evidence>
<feature type="domain" description="Doubled CXXCH motif" evidence="2">
    <location>
        <begin position="161"/>
        <end position="198"/>
    </location>
</feature>
<dbReference type="OrthoDB" id="9783375at2"/>
<dbReference type="Pfam" id="PF09699">
    <property type="entry name" value="Paired_CXXCH_1"/>
    <property type="match status" value="6"/>
</dbReference>
<dbReference type="PANTHER" id="PTHR35038">
    <property type="entry name" value="DISSIMILATORY SULFITE REDUCTASE SIRA"/>
    <property type="match status" value="1"/>
</dbReference>
<dbReference type="GO" id="GO:0016491">
    <property type="term" value="F:oxidoreductase activity"/>
    <property type="evidence" value="ECO:0007669"/>
    <property type="project" value="TreeGrafter"/>
</dbReference>
<gene>
    <name evidence="4" type="ORF">ENJ03_00915</name>
    <name evidence="3" type="ORF">HS1_000556</name>
</gene>